<feature type="region of interest" description="Disordered" evidence="1">
    <location>
        <begin position="45"/>
        <end position="70"/>
    </location>
</feature>
<dbReference type="GO" id="GO:0005509">
    <property type="term" value="F:calcium ion binding"/>
    <property type="evidence" value="ECO:0007669"/>
    <property type="project" value="InterPro"/>
</dbReference>
<evidence type="ECO:0000313" key="4">
    <source>
        <dbReference type="Proteomes" id="UP000568380"/>
    </source>
</evidence>
<dbReference type="Gene3D" id="3.75.10.10">
    <property type="entry name" value="L-arginine/glycine Amidinotransferase, Chain A"/>
    <property type="match status" value="3"/>
</dbReference>
<dbReference type="RefSeq" id="WP_184962532.1">
    <property type="nucleotide sequence ID" value="NZ_JACHIN010000004.1"/>
</dbReference>
<evidence type="ECO:0000259" key="2">
    <source>
        <dbReference type="Pfam" id="PF03068"/>
    </source>
</evidence>
<feature type="domain" description="Protein-arginine deiminase C-terminal" evidence="2">
    <location>
        <begin position="868"/>
        <end position="920"/>
    </location>
</feature>
<dbReference type="SUPFAM" id="SSF55909">
    <property type="entry name" value="Pentein"/>
    <property type="match status" value="2"/>
</dbReference>
<gene>
    <name evidence="3" type="ORF">HNR40_003581</name>
</gene>
<name>A0A7W8A218_9ACTN</name>
<dbReference type="PANTHER" id="PTHR10837:SF8">
    <property type="entry name" value="PROTEIN-ARGININE DEIMINASE"/>
    <property type="match status" value="1"/>
</dbReference>
<reference evidence="3 4" key="1">
    <citation type="submission" date="2020-08" db="EMBL/GenBank/DDBJ databases">
        <title>Genomic Encyclopedia of Type Strains, Phase IV (KMG-IV): sequencing the most valuable type-strain genomes for metagenomic binning, comparative biology and taxonomic classification.</title>
        <authorList>
            <person name="Goeker M."/>
        </authorList>
    </citation>
    <scope>NUCLEOTIDE SEQUENCE [LARGE SCALE GENOMIC DNA]</scope>
    <source>
        <strain evidence="3 4">DSM 45385</strain>
    </source>
</reference>
<dbReference type="PANTHER" id="PTHR10837">
    <property type="entry name" value="PEPTIDYLARGININE DEIMINASE"/>
    <property type="match status" value="1"/>
</dbReference>
<dbReference type="GO" id="GO:0005737">
    <property type="term" value="C:cytoplasm"/>
    <property type="evidence" value="ECO:0007669"/>
    <property type="project" value="InterPro"/>
</dbReference>
<dbReference type="EMBL" id="JACHIN010000004">
    <property type="protein sequence ID" value="MBB5078106.1"/>
    <property type="molecule type" value="Genomic_DNA"/>
</dbReference>
<dbReference type="InterPro" id="IPR013530">
    <property type="entry name" value="PAD_C"/>
</dbReference>
<organism evidence="3 4">
    <name type="scientific">Nonomuraea endophytica</name>
    <dbReference type="NCBI Taxonomy" id="714136"/>
    <lineage>
        <taxon>Bacteria</taxon>
        <taxon>Bacillati</taxon>
        <taxon>Actinomycetota</taxon>
        <taxon>Actinomycetes</taxon>
        <taxon>Streptosporangiales</taxon>
        <taxon>Streptosporangiaceae</taxon>
        <taxon>Nonomuraea</taxon>
    </lineage>
</organism>
<dbReference type="GO" id="GO:0004668">
    <property type="term" value="F:protein-arginine deiminase activity"/>
    <property type="evidence" value="ECO:0007669"/>
    <property type="project" value="InterPro"/>
</dbReference>
<proteinExistence type="predicted"/>
<dbReference type="AlphaFoldDB" id="A0A7W8A218"/>
<accession>A0A7W8A218</accession>
<dbReference type="InterPro" id="IPR004303">
    <property type="entry name" value="PAD"/>
</dbReference>
<comment type="caution">
    <text evidence="3">The sequence shown here is derived from an EMBL/GenBank/DDBJ whole genome shotgun (WGS) entry which is preliminary data.</text>
</comment>
<dbReference type="Pfam" id="PF03068">
    <property type="entry name" value="PAD"/>
    <property type="match status" value="3"/>
</dbReference>
<protein>
    <recommendedName>
        <fullName evidence="2">Protein-arginine deiminase C-terminal domain-containing protein</fullName>
    </recommendedName>
</protein>
<feature type="domain" description="Protein-arginine deiminase C-terminal" evidence="2">
    <location>
        <begin position="459"/>
        <end position="585"/>
    </location>
</feature>
<dbReference type="Proteomes" id="UP000568380">
    <property type="component" value="Unassembled WGS sequence"/>
</dbReference>
<feature type="compositionally biased region" description="Basic and acidic residues" evidence="1">
    <location>
        <begin position="57"/>
        <end position="70"/>
    </location>
</feature>
<evidence type="ECO:0000256" key="1">
    <source>
        <dbReference type="SAM" id="MobiDB-lite"/>
    </source>
</evidence>
<evidence type="ECO:0000313" key="3">
    <source>
        <dbReference type="EMBL" id="MBB5078106.1"/>
    </source>
</evidence>
<sequence>MCAYRLHADYDRTGRLSGDAAEWAGRKLEPGALVRANLDADARRLPASVARSGPATPDRERQAKTAGDDEPIRMQVQEVSHEPGPLFVVLQGADPRRIAVVDSTGVRIRPVPKRNLARYPLPAGPFPKKLALEAVDLAASPATNRLLVPGAGPPTGARIVVRLERDGAGGTVVEDEAVVTLAPFVLIGNAGRLERLYMCTVREDDPAKSLDDNGPAVADVRAALAPLRVPLVLIPQEVHGGDSWIQDQYQLGYTQTPDGVQRVLLHTPRTRSDASRTGGPNLGGVLAGHFLSRDIGVCQAFWDRELTVPGAGGAPARMGFAESDRLLTVLTRVLVLRRHMVEMVSRIGTAEDLARMRKAIGPARADVWKSRVELELLLSLLRGTARAALTRPDTPWKKDLIDPLLDDAGRQVTAVTTEMPITAGRARLRLPANGPRPAREFVLSAGELVKLDQQLGNWHSGHNYGGNIEVGPPSKNGPAGVVVVGNTTQQADDGSTLTDMDPDLLAFLRGQAHGHQSVVEVDTSWLDVGHVDEMLAFVPDLRDPRGLGTVLRAAPSMALLIITEAKREFLSGLNARDQAEYTNWQYISSRSRHTIQGTKPMTHLLRGLRWLQHHEPGQTLPTEPPEIYQRLARQNASGPTAHDIPLPISPWSTQPAPVYPAGISVYEMYYFSDSLNEDLEAEPAPARSDPDGTEFPAVGQLTEAVRRITTEYDGRMPILGLPVFFDRRSPASGRSTAFTPNLANLQVAGDRLLIPRPHGPRMSPESAARVLRAVATRFPEAARAARLTPQWLRARGLHRTTFWARHQSVGKSTATDLANLAAAFADGFPRGMPEAQVRGHIRRANASAFDAAGQLKGGGWRQVVIPENKVDLFEAWTEAVADKLGYRVQWIEAWYYHVRLGSIHCGTNVLRTAPANRPWWR</sequence>
<feature type="domain" description="Protein-arginine deiminase C-terminal" evidence="2">
    <location>
        <begin position="172"/>
        <end position="285"/>
    </location>
</feature>
<keyword evidence="4" id="KW-1185">Reference proteome</keyword>